<dbReference type="Proteomes" id="UP000003136">
    <property type="component" value="Unassembled WGS sequence"/>
</dbReference>
<evidence type="ECO:0000259" key="7">
    <source>
        <dbReference type="Pfam" id="PF00482"/>
    </source>
</evidence>
<keyword evidence="5 6" id="KW-0472">Membrane</keyword>
<gene>
    <name evidence="8" type="ORF">BACPEC_00441</name>
</gene>
<evidence type="ECO:0000256" key="6">
    <source>
        <dbReference type="SAM" id="Phobius"/>
    </source>
</evidence>
<comment type="caution">
    <text evidence="8">The sequence shown here is derived from an EMBL/GenBank/DDBJ whole genome shotgun (WGS) entry which is preliminary data.</text>
</comment>
<evidence type="ECO:0000256" key="4">
    <source>
        <dbReference type="ARBA" id="ARBA00022989"/>
    </source>
</evidence>
<comment type="subcellular location">
    <subcellularLocation>
        <location evidence="1">Cell membrane</location>
        <topology evidence="1">Multi-pass membrane protein</topology>
    </subcellularLocation>
</comment>
<dbReference type="HOGENOM" id="CLU_079577_1_0_9"/>
<evidence type="ECO:0000256" key="5">
    <source>
        <dbReference type="ARBA" id="ARBA00023136"/>
    </source>
</evidence>
<dbReference type="InterPro" id="IPR018076">
    <property type="entry name" value="T2SS_GspF_dom"/>
</dbReference>
<dbReference type="GO" id="GO:0005886">
    <property type="term" value="C:plasma membrane"/>
    <property type="evidence" value="ECO:0007669"/>
    <property type="project" value="UniProtKB-SubCell"/>
</dbReference>
<protein>
    <recommendedName>
        <fullName evidence="7">Type II secretion system protein GspF domain-containing protein</fullName>
    </recommendedName>
</protein>
<feature type="transmembrane region" description="Helical" evidence="6">
    <location>
        <begin position="192"/>
        <end position="208"/>
    </location>
</feature>
<keyword evidence="9" id="KW-1185">Reference proteome</keyword>
<sequence>MGTDGKLHAGIAFGKDIRLWLKSLFIPVAVGIIFYNSFLVVILLLPLCWVYVRIQKRELAKREDERLAGAFKDGIIAVSFSLNVGYSIENAFREAYKEMQMLYGSESRIAKEFRIICNRMAQNENIEDILEDFAAESGVEDILYFAQVFRYAKRSGGDLMSIIRNTASVIRDKNEVAEDIRTIISGRRMEQMVMNFVPFGIIVYLRLASPEFIEPLYGNAAGVAVMTGCLAVYALAIALGRKITDIKV</sequence>
<feature type="domain" description="Type II secretion system protein GspF" evidence="7">
    <location>
        <begin position="80"/>
        <end position="205"/>
    </location>
</feature>
<evidence type="ECO:0000313" key="9">
    <source>
        <dbReference type="Proteomes" id="UP000003136"/>
    </source>
</evidence>
<name>B7AP37_9FIRM</name>
<dbReference type="AlphaFoldDB" id="B7AP37"/>
<dbReference type="Pfam" id="PF00482">
    <property type="entry name" value="T2SSF"/>
    <property type="match status" value="1"/>
</dbReference>
<proteinExistence type="predicted"/>
<feature type="transmembrane region" description="Helical" evidence="6">
    <location>
        <begin position="24"/>
        <end position="52"/>
    </location>
</feature>
<feature type="transmembrane region" description="Helical" evidence="6">
    <location>
        <begin position="220"/>
        <end position="240"/>
    </location>
</feature>
<dbReference type="STRING" id="483218.BACPEC_00441"/>
<dbReference type="PANTHER" id="PTHR35007">
    <property type="entry name" value="INTEGRAL MEMBRANE PROTEIN-RELATED"/>
    <property type="match status" value="1"/>
</dbReference>
<dbReference type="eggNOG" id="COG4965">
    <property type="taxonomic scope" value="Bacteria"/>
</dbReference>
<reference evidence="8 9" key="2">
    <citation type="submission" date="2008-11" db="EMBL/GenBank/DDBJ databases">
        <authorList>
            <person name="Fulton L."/>
            <person name="Clifton S."/>
            <person name="Fulton B."/>
            <person name="Xu J."/>
            <person name="Minx P."/>
            <person name="Pepin K.H."/>
            <person name="Johnson M."/>
            <person name="Bhonagiri V."/>
            <person name="Nash W.E."/>
            <person name="Mardis E.R."/>
            <person name="Wilson R.K."/>
        </authorList>
    </citation>
    <scope>NUCLEOTIDE SEQUENCE [LARGE SCALE GENOMIC DNA]</scope>
    <source>
        <strain evidence="8 9">ATCC 43243</strain>
    </source>
</reference>
<evidence type="ECO:0000256" key="2">
    <source>
        <dbReference type="ARBA" id="ARBA00022475"/>
    </source>
</evidence>
<reference evidence="8 9" key="1">
    <citation type="submission" date="2008-11" db="EMBL/GenBank/DDBJ databases">
        <title>Draft genome sequence of Bacteroides pectinophilus (ATCC 43243).</title>
        <authorList>
            <person name="Sudarsanam P."/>
            <person name="Ley R."/>
            <person name="Guruge J."/>
            <person name="Turnbaugh P.J."/>
            <person name="Mahowald M."/>
            <person name="Liep D."/>
            <person name="Gordon J."/>
        </authorList>
    </citation>
    <scope>NUCLEOTIDE SEQUENCE [LARGE SCALE GENOMIC DNA]</scope>
    <source>
        <strain evidence="8 9">ATCC 43243</strain>
    </source>
</reference>
<organism evidence="8 9">
    <name type="scientific">[Bacteroides] pectinophilus ATCC 43243</name>
    <dbReference type="NCBI Taxonomy" id="483218"/>
    <lineage>
        <taxon>Bacteria</taxon>
        <taxon>Bacillati</taxon>
        <taxon>Bacillota</taxon>
        <taxon>Clostridia</taxon>
        <taxon>Eubacteriales</taxon>
    </lineage>
</organism>
<evidence type="ECO:0000256" key="3">
    <source>
        <dbReference type="ARBA" id="ARBA00022692"/>
    </source>
</evidence>
<dbReference type="EMBL" id="ABVQ01000034">
    <property type="protein sequence ID" value="EEC58311.1"/>
    <property type="molecule type" value="Genomic_DNA"/>
</dbReference>
<keyword evidence="3 6" id="KW-0812">Transmembrane</keyword>
<evidence type="ECO:0000313" key="8">
    <source>
        <dbReference type="EMBL" id="EEC58311.1"/>
    </source>
</evidence>
<evidence type="ECO:0000256" key="1">
    <source>
        <dbReference type="ARBA" id="ARBA00004651"/>
    </source>
</evidence>
<keyword evidence="2" id="KW-1003">Cell membrane</keyword>
<keyword evidence="4 6" id="KW-1133">Transmembrane helix</keyword>
<dbReference type="PANTHER" id="PTHR35007:SF1">
    <property type="entry name" value="PILUS ASSEMBLY PROTEIN"/>
    <property type="match status" value="1"/>
</dbReference>
<accession>B7AP37</accession>